<evidence type="ECO:0000313" key="3">
    <source>
        <dbReference type="EMBL" id="MFC4553849.1"/>
    </source>
</evidence>
<feature type="compositionally biased region" description="Basic and acidic residues" evidence="1">
    <location>
        <begin position="246"/>
        <end position="258"/>
    </location>
</feature>
<dbReference type="RefSeq" id="WP_387966563.1">
    <property type="nucleotide sequence ID" value="NZ_JBHSGF010000001.1"/>
</dbReference>
<protein>
    <submittedName>
        <fullName evidence="3">SseB family protein</fullName>
    </submittedName>
</protein>
<evidence type="ECO:0000313" key="4">
    <source>
        <dbReference type="Proteomes" id="UP001595955"/>
    </source>
</evidence>
<evidence type="ECO:0000259" key="2">
    <source>
        <dbReference type="Pfam" id="PF07179"/>
    </source>
</evidence>
<feature type="region of interest" description="Disordered" evidence="1">
    <location>
        <begin position="630"/>
        <end position="649"/>
    </location>
</feature>
<reference evidence="4" key="1">
    <citation type="journal article" date="2019" name="Int. J. Syst. Evol. Microbiol.">
        <title>The Global Catalogue of Microorganisms (GCM) 10K type strain sequencing project: providing services to taxonomists for standard genome sequencing and annotation.</title>
        <authorList>
            <consortium name="The Broad Institute Genomics Platform"/>
            <consortium name="The Broad Institute Genome Sequencing Center for Infectious Disease"/>
            <person name="Wu L."/>
            <person name="Ma J."/>
        </authorList>
    </citation>
    <scope>NUCLEOTIDE SEQUENCE [LARGE SCALE GENOMIC DNA]</scope>
    <source>
        <strain evidence="4">JCM 3369</strain>
    </source>
</reference>
<proteinExistence type="predicted"/>
<name>A0ABV9D750_9MICO</name>
<organism evidence="3 4">
    <name type="scientific">Georgenia faecalis</name>
    <dbReference type="NCBI Taxonomy" id="2483799"/>
    <lineage>
        <taxon>Bacteria</taxon>
        <taxon>Bacillati</taxon>
        <taxon>Actinomycetota</taxon>
        <taxon>Actinomycetes</taxon>
        <taxon>Micrococcales</taxon>
        <taxon>Bogoriellaceae</taxon>
        <taxon>Georgenia</taxon>
    </lineage>
</organism>
<dbReference type="InterPro" id="IPR009839">
    <property type="entry name" value="SseB_N"/>
</dbReference>
<accession>A0ABV9D750</accession>
<gene>
    <name evidence="3" type="ORF">ACFO3F_01190</name>
</gene>
<comment type="caution">
    <text evidence="3">The sequence shown here is derived from an EMBL/GenBank/DDBJ whole genome shotgun (WGS) entry which is preliminary data.</text>
</comment>
<feature type="region of interest" description="Disordered" evidence="1">
    <location>
        <begin position="173"/>
        <end position="262"/>
    </location>
</feature>
<feature type="domain" description="SseB protein N-terminal" evidence="2">
    <location>
        <begin position="381"/>
        <end position="509"/>
    </location>
</feature>
<feature type="compositionally biased region" description="Pro residues" evidence="1">
    <location>
        <begin position="202"/>
        <end position="218"/>
    </location>
</feature>
<dbReference type="Pfam" id="PF07179">
    <property type="entry name" value="SseB"/>
    <property type="match status" value="1"/>
</dbReference>
<dbReference type="Proteomes" id="UP001595955">
    <property type="component" value="Unassembled WGS sequence"/>
</dbReference>
<sequence length="649" mass="68108">MSEQPTGRATEIVRSLVEWMLRGARAEPGWDEMHLELRPLRDVVRVRVTEVRGRSSQARTAELPPDADAYSDARELQEISARPGLGTWISATVSARASGWPEPTIAASATLNMNEEPPTWGPGEHVLEAEDLVHLLTRHPRRAEHVPAWMAERVTAAGLSLPAVAGATAEPTAAPSVAPASPAATAPAATASGPAVGSAPASPAPASTPGPTATPGPAAPAETSTNPPLPTPRPRERRPGAILVVVDRDGIPTEDGSRPQRRRLRLGASLSLTDVLETVGTPLPFADGRGTWAVRYGTSPDDGAVLAVVEQGPGALQGGLESVHVHLVHDVPPVDLLTDDDELPLYYCSVPGPVEDVLAAARRGITTPPRPARRPPDNPVLRAAVAAYAEEPGRDRMLHVLRQALGGQIVLDATGSTLPGPDGGPSSMRLTTITTPDGSRALGAFTSNAALTTFRRKLHEKSGEGMPPEILGLAQSAPTVLELFRSNDDLTWLVVDPAGPACTLGKSEVNYALSAPSSLAVKDLLAREHTLQELFDTLREGDAHLFLAEKTQGDRPGPVFAKRQGDGAPAMVAFTSPAEVAAFGADLRSRRFPVQWLLQFFLRSGVAQVHINPSGPSAALSVAQVRHFLGNPSATPPGTASGGSEQTTP</sequence>
<feature type="compositionally biased region" description="Low complexity" evidence="1">
    <location>
        <begin position="173"/>
        <end position="201"/>
    </location>
</feature>
<dbReference type="EMBL" id="JBHSGF010000001">
    <property type="protein sequence ID" value="MFC4553849.1"/>
    <property type="molecule type" value="Genomic_DNA"/>
</dbReference>
<feature type="compositionally biased region" description="Polar residues" evidence="1">
    <location>
        <begin position="632"/>
        <end position="649"/>
    </location>
</feature>
<keyword evidence="4" id="KW-1185">Reference proteome</keyword>
<evidence type="ECO:0000256" key="1">
    <source>
        <dbReference type="SAM" id="MobiDB-lite"/>
    </source>
</evidence>